<protein>
    <submittedName>
        <fullName evidence="2">Methylamine utilization protein</fullName>
    </submittedName>
</protein>
<keyword evidence="1" id="KW-0732">Signal</keyword>
<organism evidence="2 3">
    <name type="scientific">Sphingomonas tabacisoli</name>
    <dbReference type="NCBI Taxonomy" id="2249466"/>
    <lineage>
        <taxon>Bacteria</taxon>
        <taxon>Pseudomonadati</taxon>
        <taxon>Pseudomonadota</taxon>
        <taxon>Alphaproteobacteria</taxon>
        <taxon>Sphingomonadales</taxon>
        <taxon>Sphingomonadaceae</taxon>
        <taxon>Sphingomonas</taxon>
    </lineage>
</organism>
<dbReference type="RefSeq" id="WP_380886849.1">
    <property type="nucleotide sequence ID" value="NZ_JBHUDY010000001.1"/>
</dbReference>
<dbReference type="CDD" id="cd04221">
    <property type="entry name" value="MauL"/>
    <property type="match status" value="1"/>
</dbReference>
<name>A0ABW4HYU0_9SPHN</name>
<keyword evidence="3" id="KW-1185">Reference proteome</keyword>
<dbReference type="SUPFAM" id="SSF49503">
    <property type="entry name" value="Cupredoxins"/>
    <property type="match status" value="1"/>
</dbReference>
<comment type="caution">
    <text evidence="2">The sequence shown here is derived from an EMBL/GenBank/DDBJ whole genome shotgun (WGS) entry which is preliminary data.</text>
</comment>
<dbReference type="InterPro" id="IPR008972">
    <property type="entry name" value="Cupredoxin"/>
</dbReference>
<feature type="signal peptide" evidence="1">
    <location>
        <begin position="1"/>
        <end position="18"/>
    </location>
</feature>
<reference evidence="3" key="1">
    <citation type="journal article" date="2019" name="Int. J. Syst. Evol. Microbiol.">
        <title>The Global Catalogue of Microorganisms (GCM) 10K type strain sequencing project: providing services to taxonomists for standard genome sequencing and annotation.</title>
        <authorList>
            <consortium name="The Broad Institute Genomics Platform"/>
            <consortium name="The Broad Institute Genome Sequencing Center for Infectious Disease"/>
            <person name="Wu L."/>
            <person name="Ma J."/>
        </authorList>
    </citation>
    <scope>NUCLEOTIDE SEQUENCE [LARGE SCALE GENOMIC DNA]</scope>
    <source>
        <strain evidence="3">CGMCC 1.16275</strain>
    </source>
</reference>
<dbReference type="Gene3D" id="2.60.40.420">
    <property type="entry name" value="Cupredoxins - blue copper proteins"/>
    <property type="match status" value="1"/>
</dbReference>
<accession>A0ABW4HYU0</accession>
<gene>
    <name evidence="2" type="ORF">ACFSCW_03250</name>
</gene>
<sequence length="196" mass="20589">MRALLTSLMLIVPAAANAASVSIDVRGPDGKPLAGAVVQVRSAHMPDAAAGLPGPYVVAQKNIAFQPHVLIVPVGASVSFPNRDRVRHHVYSFSAPKRFELKLYGQEEARSVTFDKPGVVALGCNIHDSMSGFVVVSDTPWAAQTDEKGHAAFRDVPPGAVTLSVWHPGVRAPGNMLSQPGTVAGGGLTTTLVIRR</sequence>
<evidence type="ECO:0000313" key="2">
    <source>
        <dbReference type="EMBL" id="MFD1610814.1"/>
    </source>
</evidence>
<evidence type="ECO:0000256" key="1">
    <source>
        <dbReference type="SAM" id="SignalP"/>
    </source>
</evidence>
<evidence type="ECO:0000313" key="3">
    <source>
        <dbReference type="Proteomes" id="UP001597115"/>
    </source>
</evidence>
<dbReference type="Proteomes" id="UP001597115">
    <property type="component" value="Unassembled WGS sequence"/>
</dbReference>
<proteinExistence type="predicted"/>
<feature type="chain" id="PRO_5046715306" evidence="1">
    <location>
        <begin position="19"/>
        <end position="196"/>
    </location>
</feature>
<dbReference type="SUPFAM" id="SSF49452">
    <property type="entry name" value="Starch-binding domain-like"/>
    <property type="match status" value="1"/>
</dbReference>
<dbReference type="EMBL" id="JBHUDY010000001">
    <property type="protein sequence ID" value="MFD1610814.1"/>
    <property type="molecule type" value="Genomic_DNA"/>
</dbReference>
<dbReference type="InterPro" id="IPR034242">
    <property type="entry name" value="MauL"/>
</dbReference>
<dbReference type="InterPro" id="IPR013784">
    <property type="entry name" value="Carb-bd-like_fold"/>
</dbReference>